<dbReference type="PANTHER" id="PTHR11851">
    <property type="entry name" value="METALLOPROTEASE"/>
    <property type="match status" value="1"/>
</dbReference>
<gene>
    <name evidence="4" type="ORF">CR103_16635</name>
</gene>
<comment type="caution">
    <text evidence="4">The sequence shown here is derived from an EMBL/GenBank/DDBJ whole genome shotgun (WGS) entry which is preliminary data.</text>
</comment>
<keyword evidence="1" id="KW-0732">Signal</keyword>
<feature type="signal peptide" evidence="1">
    <location>
        <begin position="1"/>
        <end position="22"/>
    </location>
</feature>
<evidence type="ECO:0000313" key="4">
    <source>
        <dbReference type="EMBL" id="PIL38658.1"/>
    </source>
</evidence>
<dbReference type="AlphaFoldDB" id="A0A2G8SYW2"/>
<dbReference type="SUPFAM" id="SSF63411">
    <property type="entry name" value="LuxS/MPP-like metallohydrolase"/>
    <property type="match status" value="2"/>
</dbReference>
<evidence type="ECO:0000259" key="3">
    <source>
        <dbReference type="Pfam" id="PF05193"/>
    </source>
</evidence>
<dbReference type="OrthoDB" id="9811314at2"/>
<organism evidence="4 5">
    <name type="scientific">Massilia psychrophila</name>
    <dbReference type="NCBI Taxonomy" id="1603353"/>
    <lineage>
        <taxon>Bacteria</taxon>
        <taxon>Pseudomonadati</taxon>
        <taxon>Pseudomonadota</taxon>
        <taxon>Betaproteobacteria</taxon>
        <taxon>Burkholderiales</taxon>
        <taxon>Oxalobacteraceae</taxon>
        <taxon>Telluria group</taxon>
        <taxon>Massilia</taxon>
    </lineage>
</organism>
<dbReference type="GO" id="GO:0046872">
    <property type="term" value="F:metal ion binding"/>
    <property type="evidence" value="ECO:0007669"/>
    <property type="project" value="InterPro"/>
</dbReference>
<evidence type="ECO:0000256" key="1">
    <source>
        <dbReference type="SAM" id="SignalP"/>
    </source>
</evidence>
<name>A0A2G8SYW2_9BURK</name>
<protein>
    <submittedName>
        <fullName evidence="4">Peptidase M16</fullName>
    </submittedName>
</protein>
<feature type="chain" id="PRO_5013728663" evidence="1">
    <location>
        <begin position="23"/>
        <end position="476"/>
    </location>
</feature>
<dbReference type="InterPro" id="IPR050361">
    <property type="entry name" value="MPP/UQCRC_Complex"/>
</dbReference>
<dbReference type="Proteomes" id="UP000228593">
    <property type="component" value="Unassembled WGS sequence"/>
</dbReference>
<evidence type="ECO:0000259" key="2">
    <source>
        <dbReference type="Pfam" id="PF00675"/>
    </source>
</evidence>
<dbReference type="Gene3D" id="3.30.830.10">
    <property type="entry name" value="Metalloenzyme, LuxS/M16 peptidase-like"/>
    <property type="match status" value="2"/>
</dbReference>
<dbReference type="InterPro" id="IPR011249">
    <property type="entry name" value="Metalloenz_LuxS/M16"/>
</dbReference>
<sequence>MNKLMLRLTLTICLLFSVLAYAADTVHESVKIPAAMPAYGKDKPIPAPRIVKKTLANGLQVWVVPRTGLPRVDFVLAVRGAGYAADDALNPGFANLMAGLLNEGTSRRDSRAIAESAQGMGGSVGASAALDGIVVSANAVASQAGAMLELLAEMARAPSFPAQEVALAKANALQSLKVQEATPGFRAERALGKAIYGVHPYGQTQPTVEAINSATEAMFKAEHAKRFRPDRSLLVITGRIKEADAMKLAQKAFGDWKAAGTATAETAQTPSDAKPVRVLLERAGSVQSTIRIGSPGIAAGVDELVPMRLASTILGGGFSSRVNLNLREEKGYTYGASAGARVYRTGGAIVGGADVRNAVSGAALTEFFSEYRRIGTDLVPAPEMAMNKRYVAGTYLISNQLQRSVANTLASNWLIGLPPEFLGQYVPLIQKVTPEQVRAIGKKYFAPENQSIVVVGDKAAVGEQLKAFGEFVVTEK</sequence>
<dbReference type="InterPro" id="IPR011765">
    <property type="entry name" value="Pept_M16_N"/>
</dbReference>
<dbReference type="Pfam" id="PF00675">
    <property type="entry name" value="Peptidase_M16"/>
    <property type="match status" value="1"/>
</dbReference>
<dbReference type="RefSeq" id="WP_099917074.1">
    <property type="nucleotide sequence ID" value="NZ_BMHS01000017.1"/>
</dbReference>
<dbReference type="Pfam" id="PF05193">
    <property type="entry name" value="Peptidase_M16_C"/>
    <property type="match status" value="1"/>
</dbReference>
<keyword evidence="5" id="KW-1185">Reference proteome</keyword>
<dbReference type="InterPro" id="IPR007863">
    <property type="entry name" value="Peptidase_M16_C"/>
</dbReference>
<proteinExistence type="predicted"/>
<feature type="domain" description="Peptidase M16 C-terminal" evidence="3">
    <location>
        <begin position="217"/>
        <end position="385"/>
    </location>
</feature>
<dbReference type="EMBL" id="PDOB01000031">
    <property type="protein sequence ID" value="PIL38658.1"/>
    <property type="molecule type" value="Genomic_DNA"/>
</dbReference>
<evidence type="ECO:0000313" key="5">
    <source>
        <dbReference type="Proteomes" id="UP000228593"/>
    </source>
</evidence>
<reference evidence="4 5" key="1">
    <citation type="submission" date="2017-10" db="EMBL/GenBank/DDBJ databases">
        <title>Massilia psychrophilum sp. nov., a novel purple-pigmented bacterium isolated from Tianshan glacier, Xinjiang Municipality, China.</title>
        <authorList>
            <person name="Wang H."/>
        </authorList>
    </citation>
    <scope>NUCLEOTIDE SEQUENCE [LARGE SCALE GENOMIC DNA]</scope>
    <source>
        <strain evidence="4 5">JCM 30813</strain>
    </source>
</reference>
<dbReference type="PANTHER" id="PTHR11851:SF224">
    <property type="entry name" value="PROCESSING PROTEASE"/>
    <property type="match status" value="1"/>
</dbReference>
<feature type="domain" description="Peptidase M16 N-terminal" evidence="2">
    <location>
        <begin position="81"/>
        <end position="203"/>
    </location>
</feature>
<accession>A0A2G8SYW2</accession>